<dbReference type="GO" id="GO:0019441">
    <property type="term" value="P:L-tryptophan catabolic process to kynurenine"/>
    <property type="evidence" value="ECO:0007669"/>
    <property type="project" value="InterPro"/>
</dbReference>
<keyword evidence="4" id="KW-0349">Heme</keyword>
<dbReference type="EMBL" id="JAEPQZ010000001">
    <property type="protein sequence ID" value="KAG2185871.1"/>
    <property type="molecule type" value="Genomic_DNA"/>
</dbReference>
<feature type="compositionally biased region" description="Polar residues" evidence="5">
    <location>
        <begin position="346"/>
        <end position="365"/>
    </location>
</feature>
<accession>A0A8H7UHD3</accession>
<dbReference type="GO" id="GO:0020037">
    <property type="term" value="F:heme binding"/>
    <property type="evidence" value="ECO:0007669"/>
    <property type="project" value="InterPro"/>
</dbReference>
<dbReference type="GO" id="GO:0005737">
    <property type="term" value="C:cytoplasm"/>
    <property type="evidence" value="ECO:0007669"/>
    <property type="project" value="TreeGrafter"/>
</dbReference>
<feature type="binding site" description="proximal binding residue" evidence="4">
    <location>
        <position position="433"/>
    </location>
    <ligand>
        <name>heme b</name>
        <dbReference type="ChEBI" id="CHEBI:60344"/>
    </ligand>
    <ligandPart>
        <name>Fe</name>
        <dbReference type="ChEBI" id="CHEBI:18248"/>
    </ligandPart>
</feature>
<reference evidence="6" key="1">
    <citation type="submission" date="2020-12" db="EMBL/GenBank/DDBJ databases">
        <title>Metabolic potential, ecology and presence of endohyphal bacteria is reflected in genomic diversity of Mucoromycotina.</title>
        <authorList>
            <person name="Muszewska A."/>
            <person name="Okrasinska A."/>
            <person name="Steczkiewicz K."/>
            <person name="Drgas O."/>
            <person name="Orlowska M."/>
            <person name="Perlinska-Lenart U."/>
            <person name="Aleksandrzak-Piekarczyk T."/>
            <person name="Szatraj K."/>
            <person name="Zielenkiewicz U."/>
            <person name="Pilsyk S."/>
            <person name="Malc E."/>
            <person name="Mieczkowski P."/>
            <person name="Kruszewska J.S."/>
            <person name="Biernat P."/>
            <person name="Pawlowska J."/>
        </authorList>
    </citation>
    <scope>NUCLEOTIDE SEQUENCE</scope>
    <source>
        <strain evidence="6">WA0000067209</strain>
    </source>
</reference>
<organism evidence="6 7">
    <name type="scientific">Mortierella isabellina</name>
    <name type="common">Filamentous fungus</name>
    <name type="synonym">Umbelopsis isabellina</name>
    <dbReference type="NCBI Taxonomy" id="91625"/>
    <lineage>
        <taxon>Eukaryota</taxon>
        <taxon>Fungi</taxon>
        <taxon>Fungi incertae sedis</taxon>
        <taxon>Mucoromycota</taxon>
        <taxon>Mucoromycotina</taxon>
        <taxon>Umbelopsidomycetes</taxon>
        <taxon>Umbelopsidales</taxon>
        <taxon>Umbelopsidaceae</taxon>
        <taxon>Umbelopsis</taxon>
    </lineage>
</organism>
<dbReference type="InterPro" id="IPR037217">
    <property type="entry name" value="Trp/Indoleamine_2_3_dOase-like"/>
</dbReference>
<dbReference type="OrthoDB" id="540174at2759"/>
<dbReference type="SUPFAM" id="SSF140959">
    <property type="entry name" value="Indolic compounds 2,3-dioxygenase-like"/>
    <property type="match status" value="1"/>
</dbReference>
<evidence type="ECO:0000313" key="7">
    <source>
        <dbReference type="Proteomes" id="UP000654370"/>
    </source>
</evidence>
<evidence type="ECO:0000256" key="2">
    <source>
        <dbReference type="ARBA" id="ARBA00022723"/>
    </source>
</evidence>
<sequence>MPGKVFAMQKLEDYDISPITGFLPSEPPLRRLTNPYFEVWESTMDDFNALLLAGRLRERVRKLPVLDYKQLSSKPEHRRAFLVLCMLSHGYVWGKHEEVSESLPACLAVPWTKIATVLGVCPVVCHASVVLWNYKPLWEDGPLDLSNLGALATYSGSVDEAWFYLVTVAIEASGAPALKPIMSAIENIELGQEEQLLVNLNDIQSCLKNMNVDLARMSEKCDPYVFYWKIRPYLAGWENMADAGLPLGLIYEGVDNFWYTETDEYADMSHLSEAERVLQQYRTYAGGSAAQSSLIHTMDVAFGVEHHPTGERKFRRPSNAQRLDRYNNMPPVSPGEQLASKRRSESGSASMQRSYSNEPVKSNRNNFIQTMRKYMPREHRHFLSDLEKAANIRPYMLKLQNIHELGDITTVQTQLLDAYNACLDQLKAFRDKHVQIVSLYIVNQARKGPNIPHGGFAIDGSRTTAPKEKATGSRTQAIKDSATEQDSTSDSMSDGDETKSKVNILYPQTALSTSPSVPKNSSLYKLNNLLPTLGLAKFVDPESKVVRGTGGTNVMPFLKQSRDETADTKIITQQPPKLDQALGQVNGDEAVAPTDSSKQSWTDWLSKTIQQ</sequence>
<dbReference type="Gene3D" id="1.20.58.480">
    <property type="match status" value="1"/>
</dbReference>
<dbReference type="PANTHER" id="PTHR28657:SF5">
    <property type="entry name" value="INDOLEAMINE 2,3-DIOXYGENASE"/>
    <property type="match status" value="1"/>
</dbReference>
<evidence type="ECO:0000313" key="6">
    <source>
        <dbReference type="EMBL" id="KAG2185871.1"/>
    </source>
</evidence>
<dbReference type="GO" id="GO:0046872">
    <property type="term" value="F:metal ion binding"/>
    <property type="evidence" value="ECO:0007669"/>
    <property type="project" value="UniProtKB-KW"/>
</dbReference>
<keyword evidence="3 4" id="KW-0408">Iron</keyword>
<evidence type="ECO:0000256" key="5">
    <source>
        <dbReference type="SAM" id="MobiDB-lite"/>
    </source>
</evidence>
<gene>
    <name evidence="6" type="ORF">INT43_002309</name>
</gene>
<feature type="region of interest" description="Disordered" evidence="5">
    <location>
        <begin position="590"/>
        <end position="611"/>
    </location>
</feature>
<feature type="compositionally biased region" description="Polar residues" evidence="5">
    <location>
        <begin position="594"/>
        <end position="611"/>
    </location>
</feature>
<protein>
    <recommendedName>
        <fullName evidence="8">Indoleamine 2,3-dioxygenase</fullName>
    </recommendedName>
</protein>
<dbReference type="InterPro" id="IPR000898">
    <property type="entry name" value="Indolamine_dOase"/>
</dbReference>
<dbReference type="AlphaFoldDB" id="A0A8H7UHD3"/>
<keyword evidence="7" id="KW-1185">Reference proteome</keyword>
<evidence type="ECO:0000256" key="1">
    <source>
        <dbReference type="ARBA" id="ARBA00007119"/>
    </source>
</evidence>
<proteinExistence type="inferred from homology"/>
<dbReference type="GO" id="GO:0033754">
    <property type="term" value="F:indoleamine 2,3-dioxygenase activity"/>
    <property type="evidence" value="ECO:0007669"/>
    <property type="project" value="TreeGrafter"/>
</dbReference>
<evidence type="ECO:0008006" key="8">
    <source>
        <dbReference type="Google" id="ProtNLM"/>
    </source>
</evidence>
<dbReference type="PANTHER" id="PTHR28657">
    <property type="entry name" value="INDOLEAMINE 2,3-DIOXYGENASE"/>
    <property type="match status" value="1"/>
</dbReference>
<evidence type="ECO:0000256" key="4">
    <source>
        <dbReference type="PIRSR" id="PIRSR600898-1"/>
    </source>
</evidence>
<comment type="similarity">
    <text evidence="1">Belongs to the indoleamine 2,3-dioxygenase family.</text>
</comment>
<name>A0A8H7UHD3_MORIS</name>
<dbReference type="Proteomes" id="UP000654370">
    <property type="component" value="Unassembled WGS sequence"/>
</dbReference>
<evidence type="ECO:0000256" key="3">
    <source>
        <dbReference type="ARBA" id="ARBA00023004"/>
    </source>
</evidence>
<dbReference type="Pfam" id="PF01231">
    <property type="entry name" value="IDO"/>
    <property type="match status" value="1"/>
</dbReference>
<feature type="region of interest" description="Disordered" evidence="5">
    <location>
        <begin position="452"/>
        <end position="499"/>
    </location>
</feature>
<feature type="region of interest" description="Disordered" evidence="5">
    <location>
        <begin position="306"/>
        <end position="365"/>
    </location>
</feature>
<feature type="compositionally biased region" description="Polar residues" evidence="5">
    <location>
        <begin position="472"/>
        <end position="492"/>
    </location>
</feature>
<keyword evidence="2 4" id="KW-0479">Metal-binding</keyword>
<dbReference type="GO" id="GO:0034354">
    <property type="term" value="P:'de novo' NAD+ biosynthetic process from L-tryptophan"/>
    <property type="evidence" value="ECO:0007669"/>
    <property type="project" value="TreeGrafter"/>
</dbReference>
<comment type="caution">
    <text evidence="6">The sequence shown here is derived from an EMBL/GenBank/DDBJ whole genome shotgun (WGS) entry which is preliminary data.</text>
</comment>